<dbReference type="PRINTS" id="PR00039">
    <property type="entry name" value="HTHLYSR"/>
</dbReference>
<dbReference type="FunFam" id="1.10.10.10:FF:000001">
    <property type="entry name" value="LysR family transcriptional regulator"/>
    <property type="match status" value="1"/>
</dbReference>
<dbReference type="EMBL" id="MRTP01000005">
    <property type="protein sequence ID" value="OMF53071.1"/>
    <property type="molecule type" value="Genomic_DNA"/>
</dbReference>
<comment type="similarity">
    <text evidence="1">Belongs to the LysR transcriptional regulatory family.</text>
</comment>
<dbReference type="STRING" id="297318.BK138_19345"/>
<evidence type="ECO:0000256" key="4">
    <source>
        <dbReference type="ARBA" id="ARBA00023163"/>
    </source>
</evidence>
<gene>
    <name evidence="6" type="ORF">BK138_19345</name>
</gene>
<dbReference type="PANTHER" id="PTHR30126:SF94">
    <property type="entry name" value="LYSR FAMILY TRANSCRIPTIONAL REGULATOR"/>
    <property type="match status" value="1"/>
</dbReference>
<keyword evidence="2" id="KW-0805">Transcription regulation</keyword>
<evidence type="ECO:0000259" key="5">
    <source>
        <dbReference type="PROSITE" id="PS50931"/>
    </source>
</evidence>
<sequence length="293" mass="32411">MNLHALRLFYQAASLGSVTLAAEALHLSQPAVTAQIKKLEREIGLRLLIPQGRGVMLTEAGRHLASEARRLFELEGHIEETLEQLKAGSAGKLHLAATYLPANFLLPKWIARYKRAYPGVGVELSTANSSQAADLLLHYRAEIAFIGGIRLDHPLLLRTPWYEDEMCFIVHKGHPLAGARVTLEEVLQEPFIYREEGSFGREQLIALCSARHLPAPPVGLQMNGLNETLRVVMEGYGAAFLSLLETREHIAAGVISRVEIDGVHMTNPVSIYTRKEEASPPAQRFIDMILAKS</sequence>
<dbReference type="GO" id="GO:0003700">
    <property type="term" value="F:DNA-binding transcription factor activity"/>
    <property type="evidence" value="ECO:0007669"/>
    <property type="project" value="InterPro"/>
</dbReference>
<dbReference type="RefSeq" id="WP_076172079.1">
    <property type="nucleotide sequence ID" value="NZ_MRTP01000005.1"/>
</dbReference>
<dbReference type="InterPro" id="IPR036390">
    <property type="entry name" value="WH_DNA-bd_sf"/>
</dbReference>
<dbReference type="SUPFAM" id="SSF53850">
    <property type="entry name" value="Periplasmic binding protein-like II"/>
    <property type="match status" value="1"/>
</dbReference>
<organism evidence="6 7">
    <name type="scientific">Paenibacillus rhizosphaerae</name>
    <dbReference type="NCBI Taxonomy" id="297318"/>
    <lineage>
        <taxon>Bacteria</taxon>
        <taxon>Bacillati</taxon>
        <taxon>Bacillota</taxon>
        <taxon>Bacilli</taxon>
        <taxon>Bacillales</taxon>
        <taxon>Paenibacillaceae</taxon>
        <taxon>Paenibacillus</taxon>
    </lineage>
</organism>
<dbReference type="GO" id="GO:0000976">
    <property type="term" value="F:transcription cis-regulatory region binding"/>
    <property type="evidence" value="ECO:0007669"/>
    <property type="project" value="TreeGrafter"/>
</dbReference>
<dbReference type="PANTHER" id="PTHR30126">
    <property type="entry name" value="HTH-TYPE TRANSCRIPTIONAL REGULATOR"/>
    <property type="match status" value="1"/>
</dbReference>
<accession>A0A1R1EMN0</accession>
<keyword evidence="3" id="KW-0238">DNA-binding</keyword>
<dbReference type="Proteomes" id="UP000187172">
    <property type="component" value="Unassembled WGS sequence"/>
</dbReference>
<dbReference type="PROSITE" id="PS50931">
    <property type="entry name" value="HTH_LYSR"/>
    <property type="match status" value="1"/>
</dbReference>
<protein>
    <submittedName>
        <fullName evidence="6">LysR family transcriptional regulator</fullName>
    </submittedName>
</protein>
<evidence type="ECO:0000313" key="7">
    <source>
        <dbReference type="Proteomes" id="UP000187172"/>
    </source>
</evidence>
<keyword evidence="4" id="KW-0804">Transcription</keyword>
<proteinExistence type="inferred from homology"/>
<name>A0A1R1EMN0_9BACL</name>
<evidence type="ECO:0000313" key="6">
    <source>
        <dbReference type="EMBL" id="OMF53071.1"/>
    </source>
</evidence>
<feature type="domain" description="HTH lysR-type" evidence="5">
    <location>
        <begin position="1"/>
        <end position="58"/>
    </location>
</feature>
<dbReference type="Pfam" id="PF03466">
    <property type="entry name" value="LysR_substrate"/>
    <property type="match status" value="1"/>
</dbReference>
<comment type="caution">
    <text evidence="6">The sequence shown here is derived from an EMBL/GenBank/DDBJ whole genome shotgun (WGS) entry which is preliminary data.</text>
</comment>
<dbReference type="Gene3D" id="3.40.190.290">
    <property type="match status" value="1"/>
</dbReference>
<dbReference type="AlphaFoldDB" id="A0A1R1EMN0"/>
<dbReference type="InterPro" id="IPR005119">
    <property type="entry name" value="LysR_subst-bd"/>
</dbReference>
<evidence type="ECO:0000256" key="1">
    <source>
        <dbReference type="ARBA" id="ARBA00009437"/>
    </source>
</evidence>
<dbReference type="SUPFAM" id="SSF46785">
    <property type="entry name" value="Winged helix' DNA-binding domain"/>
    <property type="match status" value="1"/>
</dbReference>
<keyword evidence="7" id="KW-1185">Reference proteome</keyword>
<evidence type="ECO:0000256" key="3">
    <source>
        <dbReference type="ARBA" id="ARBA00023125"/>
    </source>
</evidence>
<reference evidence="6 7" key="1">
    <citation type="submission" date="2016-11" db="EMBL/GenBank/DDBJ databases">
        <title>Paenibacillus species isolates.</title>
        <authorList>
            <person name="Beno S.M."/>
        </authorList>
    </citation>
    <scope>NUCLEOTIDE SEQUENCE [LARGE SCALE GENOMIC DNA]</scope>
    <source>
        <strain evidence="6 7">FSL R5-0378</strain>
    </source>
</reference>
<dbReference type="Pfam" id="PF00126">
    <property type="entry name" value="HTH_1"/>
    <property type="match status" value="1"/>
</dbReference>
<evidence type="ECO:0000256" key="2">
    <source>
        <dbReference type="ARBA" id="ARBA00023015"/>
    </source>
</evidence>
<dbReference type="Gene3D" id="1.10.10.10">
    <property type="entry name" value="Winged helix-like DNA-binding domain superfamily/Winged helix DNA-binding domain"/>
    <property type="match status" value="1"/>
</dbReference>
<dbReference type="InterPro" id="IPR000847">
    <property type="entry name" value="LysR_HTH_N"/>
</dbReference>
<dbReference type="InterPro" id="IPR036388">
    <property type="entry name" value="WH-like_DNA-bd_sf"/>
</dbReference>